<keyword evidence="2 5" id="KW-0012">Acyltransferase</keyword>
<dbReference type="CDD" id="cd07989">
    <property type="entry name" value="LPLAT_AGPAT-like"/>
    <property type="match status" value="1"/>
</dbReference>
<dbReference type="RefSeq" id="WP_214056988.1">
    <property type="nucleotide sequence ID" value="NZ_BAAAHS010000297.1"/>
</dbReference>
<dbReference type="SMART" id="SM00563">
    <property type="entry name" value="PlsC"/>
    <property type="match status" value="1"/>
</dbReference>
<dbReference type="EMBL" id="CP075371">
    <property type="protein sequence ID" value="QVT81642.1"/>
    <property type="molecule type" value="Genomic_DNA"/>
</dbReference>
<evidence type="ECO:0000256" key="1">
    <source>
        <dbReference type="ARBA" id="ARBA00022679"/>
    </source>
</evidence>
<evidence type="ECO:0000256" key="3">
    <source>
        <dbReference type="SAM" id="MobiDB-lite"/>
    </source>
</evidence>
<evidence type="ECO:0000256" key="2">
    <source>
        <dbReference type="ARBA" id="ARBA00023315"/>
    </source>
</evidence>
<feature type="compositionally biased region" description="Low complexity" evidence="3">
    <location>
        <begin position="265"/>
        <end position="284"/>
    </location>
</feature>
<evidence type="ECO:0000259" key="4">
    <source>
        <dbReference type="SMART" id="SM00563"/>
    </source>
</evidence>
<dbReference type="Pfam" id="PF01553">
    <property type="entry name" value="Acyltransferase"/>
    <property type="match status" value="1"/>
</dbReference>
<keyword evidence="6" id="KW-1185">Reference proteome</keyword>
<name>A0ABX8EM96_9ACTN</name>
<dbReference type="GO" id="GO:0016746">
    <property type="term" value="F:acyltransferase activity"/>
    <property type="evidence" value="ECO:0007669"/>
    <property type="project" value="UniProtKB-KW"/>
</dbReference>
<dbReference type="EC" id="2.3.1.-" evidence="5"/>
<reference evidence="5 6" key="1">
    <citation type="submission" date="2021-05" db="EMBL/GenBank/DDBJ databases">
        <title>Complete genome of Nocardioides aquaticus KCTC 9944T isolated from meromictic and hypersaline Ekho Lake, Antarctica.</title>
        <authorList>
            <person name="Hwang K."/>
            <person name="Kim K.M."/>
            <person name="Choe H."/>
        </authorList>
    </citation>
    <scope>NUCLEOTIDE SEQUENCE [LARGE SCALE GENOMIC DNA]</scope>
    <source>
        <strain evidence="5 6">KCTC 9944</strain>
    </source>
</reference>
<feature type="region of interest" description="Disordered" evidence="3">
    <location>
        <begin position="260"/>
        <end position="284"/>
    </location>
</feature>
<protein>
    <submittedName>
        <fullName evidence="5">1-acyl-sn-glycerol-3-phosphate acyltransferase</fullName>
        <ecNumber evidence="5">2.3.1.-</ecNumber>
    </submittedName>
</protein>
<dbReference type="Proteomes" id="UP000679307">
    <property type="component" value="Chromosome"/>
</dbReference>
<keyword evidence="1 5" id="KW-0808">Transferase</keyword>
<dbReference type="InterPro" id="IPR002123">
    <property type="entry name" value="Plipid/glycerol_acylTrfase"/>
</dbReference>
<proteinExistence type="predicted"/>
<dbReference type="PANTHER" id="PTHR10434">
    <property type="entry name" value="1-ACYL-SN-GLYCEROL-3-PHOSPHATE ACYLTRANSFERASE"/>
    <property type="match status" value="1"/>
</dbReference>
<dbReference type="SUPFAM" id="SSF69593">
    <property type="entry name" value="Glycerol-3-phosphate (1)-acyltransferase"/>
    <property type="match status" value="1"/>
</dbReference>
<evidence type="ECO:0000313" key="5">
    <source>
        <dbReference type="EMBL" id="QVT81642.1"/>
    </source>
</evidence>
<organism evidence="5 6">
    <name type="scientific">Nocardioides aquaticus</name>
    <dbReference type="NCBI Taxonomy" id="160826"/>
    <lineage>
        <taxon>Bacteria</taxon>
        <taxon>Bacillati</taxon>
        <taxon>Actinomycetota</taxon>
        <taxon>Actinomycetes</taxon>
        <taxon>Propionibacteriales</taxon>
        <taxon>Nocardioidaceae</taxon>
        <taxon>Nocardioides</taxon>
    </lineage>
</organism>
<accession>A0ABX8EM96</accession>
<feature type="domain" description="Phospholipid/glycerol acyltransferase" evidence="4">
    <location>
        <begin position="48"/>
        <end position="162"/>
    </location>
</feature>
<dbReference type="PANTHER" id="PTHR10434:SF55">
    <property type="entry name" value="POSSIBLE ACYLTRANSFERASE"/>
    <property type="match status" value="1"/>
</dbReference>
<gene>
    <name evidence="5" type="primary">plsC_4</name>
    <name evidence="5" type="ORF">ENKNEFLB_04055</name>
</gene>
<sequence>MRAGAARPRRRREPVYAGAVGLGHALLRGLDLTVRGGGAGHVPPTGPVVLAANHVSFPDFLLIGRALLASGRRVRFLCRHDVWGVRAVGRAMDAMGHVPVDREAPAAAYLRARDHLRAGEVVCVFPEAGISAAYVVRSLMPGAAALARETGAPLVPVSVWGGQRLWPQKHHAEDPFPRPTPQRGRLVDVRVGRPGLVAPDADLVAATRMLGHRLHDGLEALQRLPEHRPLPGEPAPWHPAHLGGDALDRRASLALDPVPRSAVRPTWGPGLTPATAAATTGAGR</sequence>
<evidence type="ECO:0000313" key="6">
    <source>
        <dbReference type="Proteomes" id="UP000679307"/>
    </source>
</evidence>